<name>A0A940PAJ2_9ENTE</name>
<reference evidence="2" key="1">
    <citation type="submission" date="2020-12" db="EMBL/GenBank/DDBJ databases">
        <title>Vagococcus allomyrinae sp. nov. and Enterococcus lavae sp. nov., isolated from the larvae of Allomyrina dichotoma.</title>
        <authorList>
            <person name="Lee S.D."/>
        </authorList>
    </citation>
    <scope>NUCLEOTIDE SEQUENCE</scope>
    <source>
        <strain evidence="2">BWB3-3</strain>
    </source>
</reference>
<gene>
    <name evidence="2" type="ORF">I6N95_16565</name>
</gene>
<dbReference type="InterPro" id="IPR039758">
    <property type="entry name" value="NAGK-like"/>
</dbReference>
<dbReference type="GO" id="GO:0045127">
    <property type="term" value="F:N-acetylglucosamine kinase activity"/>
    <property type="evidence" value="ECO:0007669"/>
    <property type="project" value="InterPro"/>
</dbReference>
<keyword evidence="3" id="KW-1185">Reference proteome</keyword>
<evidence type="ECO:0000313" key="3">
    <source>
        <dbReference type="Proteomes" id="UP000674938"/>
    </source>
</evidence>
<dbReference type="InterPro" id="IPR002731">
    <property type="entry name" value="ATPase_BadF"/>
</dbReference>
<dbReference type="PANTHER" id="PTHR12862">
    <property type="entry name" value="BADF TYPE ATPASE DOMAIN-CONTAINING PROTEIN"/>
    <property type="match status" value="1"/>
</dbReference>
<dbReference type="Pfam" id="PF01869">
    <property type="entry name" value="BcrAD_BadFG"/>
    <property type="match status" value="1"/>
</dbReference>
<sequence>MTYVIGIDCGGTKTEAVAYDEKGHQLATKVTGFGNLLVDYPTALANIQAAVQAVLDELGAGCQQLVFGIAGIDSGGLKERLEAEVSHWKLPITLMNDGQLAHYAILQGADGIVVIAGTGSVILGRHSQEWYRVGGWGHLLGDGGGAFDIARKAIKQSLFEFDLGESPSELSRALFKHFKVDDVFGITKAVYSMEKGAIAEVASLVADLAEENEIAKAILQSAGTELATSVAQLAHKMPATADNLKIGLNGSVIEKNPIVREAFFNGLVEQLPEENVEVLDKIASSALGAYYYNKRNGIK</sequence>
<dbReference type="Proteomes" id="UP000674938">
    <property type="component" value="Unassembled WGS sequence"/>
</dbReference>
<feature type="domain" description="ATPase BadF/BadG/BcrA/BcrD type" evidence="1">
    <location>
        <begin position="5"/>
        <end position="289"/>
    </location>
</feature>
<evidence type="ECO:0000259" key="1">
    <source>
        <dbReference type="Pfam" id="PF01869"/>
    </source>
</evidence>
<dbReference type="Gene3D" id="3.30.420.40">
    <property type="match status" value="2"/>
</dbReference>
<dbReference type="RefSeq" id="WP_209529981.1">
    <property type="nucleotide sequence ID" value="NZ_JAEEGA010000011.1"/>
</dbReference>
<dbReference type="InterPro" id="IPR043129">
    <property type="entry name" value="ATPase_NBD"/>
</dbReference>
<accession>A0A940PAJ2</accession>
<proteinExistence type="predicted"/>
<evidence type="ECO:0000313" key="2">
    <source>
        <dbReference type="EMBL" id="MBP1042631.1"/>
    </source>
</evidence>
<organism evidence="2 3">
    <name type="scientific">Vagococcus allomyrinae</name>
    <dbReference type="NCBI Taxonomy" id="2794353"/>
    <lineage>
        <taxon>Bacteria</taxon>
        <taxon>Bacillati</taxon>
        <taxon>Bacillota</taxon>
        <taxon>Bacilli</taxon>
        <taxon>Lactobacillales</taxon>
        <taxon>Enterococcaceae</taxon>
        <taxon>Vagococcus</taxon>
    </lineage>
</organism>
<dbReference type="EMBL" id="JAEEGA010000011">
    <property type="protein sequence ID" value="MBP1042631.1"/>
    <property type="molecule type" value="Genomic_DNA"/>
</dbReference>
<dbReference type="SUPFAM" id="SSF53067">
    <property type="entry name" value="Actin-like ATPase domain"/>
    <property type="match status" value="2"/>
</dbReference>
<dbReference type="PANTHER" id="PTHR12862:SF0">
    <property type="entry name" value="N-ACETYL-D-GLUCOSAMINE KINASE"/>
    <property type="match status" value="1"/>
</dbReference>
<dbReference type="CDD" id="cd24007">
    <property type="entry name" value="ASKHA_NBD_eukNAGK-like"/>
    <property type="match status" value="1"/>
</dbReference>
<dbReference type="AlphaFoldDB" id="A0A940PAJ2"/>
<protein>
    <recommendedName>
        <fullName evidence="1">ATPase BadF/BadG/BcrA/BcrD type domain-containing protein</fullName>
    </recommendedName>
</protein>
<comment type="caution">
    <text evidence="2">The sequence shown here is derived from an EMBL/GenBank/DDBJ whole genome shotgun (WGS) entry which is preliminary data.</text>
</comment>